<evidence type="ECO:0000313" key="3">
    <source>
        <dbReference type="Proteomes" id="UP001320159"/>
    </source>
</evidence>
<evidence type="ECO:0000256" key="1">
    <source>
        <dbReference type="SAM" id="Phobius"/>
    </source>
</evidence>
<keyword evidence="1" id="KW-0812">Transmembrane</keyword>
<comment type="caution">
    <text evidence="2">The sequence shown here is derived from an EMBL/GenBank/DDBJ whole genome shotgun (WGS) entry which is preliminary data.</text>
</comment>
<evidence type="ECO:0000313" key="2">
    <source>
        <dbReference type="EMBL" id="MCD1295348.1"/>
    </source>
</evidence>
<proteinExistence type="predicted"/>
<keyword evidence="1" id="KW-0472">Membrane</keyword>
<dbReference type="Pfam" id="PF20181">
    <property type="entry name" value="DUF6544"/>
    <property type="match status" value="1"/>
</dbReference>
<accession>A0AAP2W6H7</accession>
<keyword evidence="3" id="KW-1185">Reference proteome</keyword>
<dbReference type="InterPro" id="IPR046674">
    <property type="entry name" value="DUF6544"/>
</dbReference>
<name>A0AAP2W6H7_9EURY</name>
<dbReference type="RefSeq" id="WP_230742202.1">
    <property type="nucleotide sequence ID" value="NZ_PGCK01000008.1"/>
</dbReference>
<organism evidence="2 3">
    <name type="scientific">Methanooceanicella nereidis</name>
    <dbReference type="NCBI Taxonomy" id="2052831"/>
    <lineage>
        <taxon>Archaea</taxon>
        <taxon>Methanobacteriati</taxon>
        <taxon>Methanobacteriota</taxon>
        <taxon>Stenosarchaea group</taxon>
        <taxon>Methanomicrobia</taxon>
        <taxon>Methanocellales</taxon>
        <taxon>Methanocellaceae</taxon>
        <taxon>Methanooceanicella</taxon>
    </lineage>
</organism>
<dbReference type="AlphaFoldDB" id="A0AAP2W6H7"/>
<gene>
    <name evidence="2" type="ORF">CUJ83_10085</name>
</gene>
<keyword evidence="1" id="KW-1133">Transmembrane helix</keyword>
<protein>
    <submittedName>
        <fullName evidence="2">Uncharacterized protein</fullName>
    </submittedName>
</protein>
<feature type="transmembrane region" description="Helical" evidence="1">
    <location>
        <begin position="6"/>
        <end position="24"/>
    </location>
</feature>
<sequence>METQYFIAIILLIIASAVFSLVYLSGDLERTYKAEVSKRLESTAGLKQEILTEDDMAHLPVPVQKYLRYTGVVGKEKVHNFRAVLDGQMKGDPEKDWANIEAVQYNFFDVPARLFYIKMNMFGVPVLGLHSYTEENAFMHIKIAGLVTVLDSRGPEMRISDTVTLLNDMCLMAPAALIDKRIQWETIDPLTARAMFENMGCKVSAVLYFNEKGELVNFISDDRFMIPMNGQSRKGSWSTPVRDYKDFGGIRLQSYGEAIWNFPEGDYCYGKFNIKKVKYNCERLY</sequence>
<dbReference type="Proteomes" id="UP001320159">
    <property type="component" value="Unassembled WGS sequence"/>
</dbReference>
<reference evidence="2 3" key="1">
    <citation type="submission" date="2017-11" db="EMBL/GenBank/DDBJ databases">
        <title>Isolation and Characterization of Family Methanocellaceae Species from Potential Methane Hydrate Area Offshore Southwestern Taiwan.</title>
        <authorList>
            <person name="Zhang W.-L."/>
            <person name="Chen W.-C."/>
            <person name="Lai M.-C."/>
            <person name="Chen S.-C."/>
        </authorList>
    </citation>
    <scope>NUCLEOTIDE SEQUENCE [LARGE SCALE GENOMIC DNA]</scope>
    <source>
        <strain evidence="2 3">CWC-04</strain>
    </source>
</reference>
<dbReference type="EMBL" id="PGCK01000008">
    <property type="protein sequence ID" value="MCD1295348.1"/>
    <property type="molecule type" value="Genomic_DNA"/>
</dbReference>